<dbReference type="GO" id="GO:0030639">
    <property type="term" value="P:polyketide biosynthetic process"/>
    <property type="evidence" value="ECO:0007669"/>
    <property type="project" value="TreeGrafter"/>
</dbReference>
<accession>A0A2W7P703</accession>
<keyword evidence="8" id="KW-1185">Reference proteome</keyword>
<feature type="active site" description="Acyl-thioester intermediate" evidence="4">
    <location>
        <position position="144"/>
    </location>
</feature>
<dbReference type="RefSeq" id="WP_111440987.1">
    <property type="nucleotide sequence ID" value="NZ_QKZI01000014.1"/>
</dbReference>
<keyword evidence="2" id="KW-0808">Transferase</keyword>
<dbReference type="PIRSF" id="PIRSF000451">
    <property type="entry name" value="PKS_III"/>
    <property type="match status" value="1"/>
</dbReference>
<dbReference type="InterPro" id="IPR016039">
    <property type="entry name" value="Thiolase-like"/>
</dbReference>
<dbReference type="PANTHER" id="PTHR11877">
    <property type="entry name" value="HYDROXYMETHYLGLUTARYL-COA SYNTHASE"/>
    <property type="match status" value="1"/>
</dbReference>
<name>A0A2W7P703_9BACI</name>
<keyword evidence="3" id="KW-0012">Acyltransferase</keyword>
<organism evidence="7 8">
    <name type="scientific">Psychrobacillus insolitus</name>
    <dbReference type="NCBI Taxonomy" id="1461"/>
    <lineage>
        <taxon>Bacteria</taxon>
        <taxon>Bacillati</taxon>
        <taxon>Bacillota</taxon>
        <taxon>Bacilli</taxon>
        <taxon>Bacillales</taxon>
        <taxon>Bacillaceae</taxon>
        <taxon>Psychrobacillus</taxon>
    </lineage>
</organism>
<dbReference type="Pfam" id="PF00195">
    <property type="entry name" value="Chal_sti_synt_N"/>
    <property type="match status" value="1"/>
</dbReference>
<comment type="caution">
    <text evidence="7">The sequence shown here is derived from an EMBL/GenBank/DDBJ whole genome shotgun (WGS) entry which is preliminary data.</text>
</comment>
<comment type="similarity">
    <text evidence="1">Belongs to the thiolase-like superfamily. Chalcone/stilbene synthases family.</text>
</comment>
<evidence type="ECO:0000256" key="4">
    <source>
        <dbReference type="PIRSR" id="PIRSR000451-1"/>
    </source>
</evidence>
<dbReference type="InterPro" id="IPR001099">
    <property type="entry name" value="Chalcone/stilbene_synt_N"/>
</dbReference>
<sequence length="360" mass="40115">MPKIASISTFNPPYSLDQKNIEQLTKELFQDKIPQLDRLLKVFENGDIETRYFCVPLEWHQTNHSFEERNNLYIELATKYSVEVIQACLQNILFLEQTIDPNDIDAIIFVSSSGISTPSIDARVMNHLPFSDRMKRIPLWGLGCAGGAAGISRAFDYCKAHPSAKVLVVCVELCSLTFQPNDYSKSNLIGASLFADGAACVLVAGDEAKISSKKPVPHIVNTASKWMPNSEDVMGWDVKNNGLHVVFSQSIPAIISTWLGPFIDEFLTEQHITQKQLVNFVAHPGGKKVLEAYEKTLNIDFQQTQISRDVLKQHGNMSSPTVLYVLEQFMLKETNAMDYGLLVALGPGFCGEALLLQWGD</sequence>
<evidence type="ECO:0000256" key="2">
    <source>
        <dbReference type="ARBA" id="ARBA00022679"/>
    </source>
</evidence>
<dbReference type="AlphaFoldDB" id="A0A2W7P703"/>
<dbReference type="CDD" id="cd00831">
    <property type="entry name" value="CHS_like"/>
    <property type="match status" value="1"/>
</dbReference>
<evidence type="ECO:0000313" key="7">
    <source>
        <dbReference type="EMBL" id="PZX01633.1"/>
    </source>
</evidence>
<feature type="domain" description="Chalcone/stilbene synthase C-terminal" evidence="6">
    <location>
        <begin position="219"/>
        <end position="357"/>
    </location>
</feature>
<evidence type="ECO:0000259" key="6">
    <source>
        <dbReference type="Pfam" id="PF02797"/>
    </source>
</evidence>
<gene>
    <name evidence="7" type="ORF">C7437_11410</name>
</gene>
<reference evidence="7 8" key="1">
    <citation type="submission" date="2018-06" db="EMBL/GenBank/DDBJ databases">
        <title>Genomic Encyclopedia of Type Strains, Phase IV (KMG-IV): sequencing the most valuable type-strain genomes for metagenomic binning, comparative biology and taxonomic classification.</title>
        <authorList>
            <person name="Goeker M."/>
        </authorList>
    </citation>
    <scope>NUCLEOTIDE SEQUENCE [LARGE SCALE GENOMIC DNA]</scope>
    <source>
        <strain evidence="7 8">DSM 5</strain>
    </source>
</reference>
<dbReference type="OrthoDB" id="9786288at2"/>
<feature type="domain" description="Chalcone/stilbene synthase N-terminal" evidence="5">
    <location>
        <begin position="96"/>
        <end position="206"/>
    </location>
</feature>
<evidence type="ECO:0000256" key="1">
    <source>
        <dbReference type="ARBA" id="ARBA00005531"/>
    </source>
</evidence>
<dbReference type="Pfam" id="PF02797">
    <property type="entry name" value="Chal_sti_synt_C"/>
    <property type="match status" value="1"/>
</dbReference>
<evidence type="ECO:0000313" key="8">
    <source>
        <dbReference type="Proteomes" id="UP000248646"/>
    </source>
</evidence>
<evidence type="ECO:0000256" key="3">
    <source>
        <dbReference type="ARBA" id="ARBA00023315"/>
    </source>
</evidence>
<dbReference type="SUPFAM" id="SSF53901">
    <property type="entry name" value="Thiolase-like"/>
    <property type="match status" value="2"/>
</dbReference>
<dbReference type="InterPro" id="IPR012328">
    <property type="entry name" value="Chalcone/stilbene_synt_C"/>
</dbReference>
<evidence type="ECO:0000259" key="5">
    <source>
        <dbReference type="Pfam" id="PF00195"/>
    </source>
</evidence>
<dbReference type="EMBL" id="QKZI01000014">
    <property type="protein sequence ID" value="PZX01633.1"/>
    <property type="molecule type" value="Genomic_DNA"/>
</dbReference>
<dbReference type="Gene3D" id="3.40.47.10">
    <property type="match status" value="2"/>
</dbReference>
<dbReference type="PANTHER" id="PTHR11877:SF99">
    <property type="entry name" value="1,3,6,8-TETRAHYDROXYNAPHTHALENE SYNTHASE"/>
    <property type="match status" value="1"/>
</dbReference>
<dbReference type="Proteomes" id="UP000248646">
    <property type="component" value="Unassembled WGS sequence"/>
</dbReference>
<dbReference type="InterPro" id="IPR011141">
    <property type="entry name" value="Polyketide_synthase_type-III"/>
</dbReference>
<protein>
    <submittedName>
        <fullName evidence="7">15-methylpalmitoyl-4-hydroxy-2-pyrone synthase</fullName>
    </submittedName>
</protein>
<dbReference type="GO" id="GO:0016747">
    <property type="term" value="F:acyltransferase activity, transferring groups other than amino-acyl groups"/>
    <property type="evidence" value="ECO:0007669"/>
    <property type="project" value="InterPro"/>
</dbReference>
<proteinExistence type="inferred from homology"/>